<dbReference type="GO" id="GO:0006221">
    <property type="term" value="P:pyrimidine nucleotide biosynthetic process"/>
    <property type="evidence" value="ECO:0007669"/>
    <property type="project" value="InterPro"/>
</dbReference>
<feature type="binding site" evidence="1">
    <location>
        <begin position="48"/>
        <end position="50"/>
    </location>
    <ligand>
        <name>FAD</name>
        <dbReference type="ChEBI" id="CHEBI:57692"/>
    </ligand>
</feature>
<dbReference type="InterPro" id="IPR017927">
    <property type="entry name" value="FAD-bd_FR_type"/>
</dbReference>
<feature type="binding site" evidence="2">
    <location>
        <position position="207"/>
    </location>
    <ligand>
        <name>[2Fe-2S] cluster</name>
        <dbReference type="ChEBI" id="CHEBI:190135"/>
    </ligand>
</feature>
<dbReference type="SUPFAM" id="SSF63380">
    <property type="entry name" value="Riboflavin synthase domain-like"/>
    <property type="match status" value="1"/>
</dbReference>
<dbReference type="CDD" id="cd06219">
    <property type="entry name" value="DHOD_e_trans_like1"/>
    <property type="match status" value="1"/>
</dbReference>
<dbReference type="InterPro" id="IPR050353">
    <property type="entry name" value="PyrK_electron_transfer"/>
</dbReference>
<dbReference type="InterPro" id="IPR017938">
    <property type="entry name" value="Riboflavin_synthase-like_b-brl"/>
</dbReference>
<comment type="cofactor">
    <cofactor evidence="2">
        <name>[2Fe-2S] cluster</name>
        <dbReference type="ChEBI" id="CHEBI:190135"/>
    </cofactor>
    <text evidence="2">Binds 1 [2Fe-2S] cluster per subunit.</text>
</comment>
<dbReference type="GO" id="GO:0016491">
    <property type="term" value="F:oxidoreductase activity"/>
    <property type="evidence" value="ECO:0007669"/>
    <property type="project" value="InterPro"/>
</dbReference>
<dbReference type="Proteomes" id="UP000185779">
    <property type="component" value="Unassembled WGS sequence"/>
</dbReference>
<dbReference type="PATRIC" id="fig|1839936.3.peg.989"/>
<dbReference type="PIRSF" id="PIRSF006816">
    <property type="entry name" value="Cyc3_hyd_g"/>
    <property type="match status" value="1"/>
</dbReference>
<accession>A0A1F2P4F4</accession>
<dbReference type="EMBL" id="LYOR01000004">
    <property type="protein sequence ID" value="OFV66043.1"/>
    <property type="molecule type" value="Genomic_DNA"/>
</dbReference>
<dbReference type="STRING" id="1839936.SBU_000980"/>
<name>A0A1F2P4F4_9EURY</name>
<evidence type="ECO:0000313" key="4">
    <source>
        <dbReference type="EMBL" id="OFV66043.1"/>
    </source>
</evidence>
<dbReference type="Pfam" id="PF10418">
    <property type="entry name" value="DHODB_Fe-S_bind"/>
    <property type="match status" value="1"/>
</dbReference>
<dbReference type="PANTHER" id="PTHR43513:SF3">
    <property type="entry name" value="DIHYDROOROTATE DEHYDROGENASE B (NAD(+)), ELECTRON TRANSFER SUBUNIT-RELATED"/>
    <property type="match status" value="1"/>
</dbReference>
<dbReference type="InterPro" id="IPR001433">
    <property type="entry name" value="OxRdtase_FAD/NAD-bd"/>
</dbReference>
<dbReference type="PANTHER" id="PTHR43513">
    <property type="entry name" value="DIHYDROOROTATE DEHYDROGENASE B (NAD(+)), ELECTRON TRANSFER SUBUNIT"/>
    <property type="match status" value="1"/>
</dbReference>
<keyword evidence="1" id="KW-0274">FAD</keyword>
<dbReference type="SUPFAM" id="SSF52343">
    <property type="entry name" value="Ferredoxin reductase-like, C-terminal NADP-linked domain"/>
    <property type="match status" value="1"/>
</dbReference>
<dbReference type="PROSITE" id="PS51384">
    <property type="entry name" value="FAD_FR"/>
    <property type="match status" value="1"/>
</dbReference>
<dbReference type="Pfam" id="PF00175">
    <property type="entry name" value="NAD_binding_1"/>
    <property type="match status" value="1"/>
</dbReference>
<dbReference type="GO" id="GO:0046872">
    <property type="term" value="F:metal ion binding"/>
    <property type="evidence" value="ECO:0007669"/>
    <property type="project" value="UniProtKB-KW"/>
</dbReference>
<gene>
    <name evidence="4" type="ORF">SBU_000980</name>
</gene>
<organism evidence="4 5">
    <name type="scientific">Candidatus Syntropharchaeum butanivorans</name>
    <dbReference type="NCBI Taxonomy" id="1839936"/>
    <lineage>
        <taxon>Archaea</taxon>
        <taxon>Methanobacteriati</taxon>
        <taxon>Methanobacteriota</taxon>
        <taxon>Stenosarchaea group</taxon>
        <taxon>Methanomicrobia</taxon>
        <taxon>Methanosarcinales</taxon>
        <taxon>ANME-2 cluster</taxon>
        <taxon>Candidatus Syntropharchaeum</taxon>
    </lineage>
</organism>
<dbReference type="AlphaFoldDB" id="A0A1F2P4F4"/>
<keyword evidence="2" id="KW-0408">Iron</keyword>
<dbReference type="InterPro" id="IPR039261">
    <property type="entry name" value="FNR_nucleotide-bd"/>
</dbReference>
<keyword evidence="2" id="KW-0411">Iron-sulfur</keyword>
<keyword evidence="2" id="KW-0479">Metal-binding</keyword>
<keyword evidence="1" id="KW-0285">Flavoprotein</keyword>
<comment type="caution">
    <text evidence="4">The sequence shown here is derived from an EMBL/GenBank/DDBJ whole genome shotgun (WGS) entry which is preliminary data.</text>
</comment>
<dbReference type="Gene3D" id="2.40.30.10">
    <property type="entry name" value="Translation factors"/>
    <property type="match status" value="1"/>
</dbReference>
<dbReference type="GO" id="GO:0051537">
    <property type="term" value="F:2 iron, 2 sulfur cluster binding"/>
    <property type="evidence" value="ECO:0007669"/>
    <property type="project" value="UniProtKB-KW"/>
</dbReference>
<evidence type="ECO:0000259" key="3">
    <source>
        <dbReference type="PROSITE" id="PS51384"/>
    </source>
</evidence>
<sequence>MKIEVEAPLVASKAVSGQFVMIRLREGGERIPLTISGCDPERGTITIIFQEVGKTTLDLGRLKPGDSILNLAGPLGRPPELKRFGTVVCVGGGVGIAPVLFRARVLKELGNRIISIIGARSRDMLILKEEMEEVSDRLYVTTDDGSLGQKGFVTDPLRDVLSDEQVDLVVAIGPIGMMKAVSGVAAEFGVKTAVSLNPIMLDGTGMCGSCRVIVGGEVRFACVDGPEFDGGLVDFDALLLRNRRYLEEEEISLKRARGCESHEKAGSSKAYQELR</sequence>
<evidence type="ECO:0000256" key="2">
    <source>
        <dbReference type="PIRSR" id="PIRSR006816-2"/>
    </source>
</evidence>
<feature type="domain" description="FAD-binding FR-type" evidence="3">
    <location>
        <begin position="1"/>
        <end position="81"/>
    </location>
</feature>
<evidence type="ECO:0000256" key="1">
    <source>
        <dbReference type="PIRSR" id="PIRSR006816-1"/>
    </source>
</evidence>
<dbReference type="NCBIfam" id="NF004862">
    <property type="entry name" value="PRK06222.1"/>
    <property type="match status" value="1"/>
</dbReference>
<protein>
    <submittedName>
        <fullName evidence="4">Ferredoxin-NADP(+) reductase subunit alpha</fullName>
    </submittedName>
</protein>
<dbReference type="Gene3D" id="3.40.50.80">
    <property type="entry name" value="Nucleotide-binding domain of ferredoxin-NADP reductase (FNR) module"/>
    <property type="match status" value="1"/>
</dbReference>
<comment type="cofactor">
    <cofactor evidence="1">
        <name>FAD</name>
        <dbReference type="ChEBI" id="CHEBI:57692"/>
    </cofactor>
    <text evidence="1">Binds 1 FAD per subunit.</text>
</comment>
<proteinExistence type="predicted"/>
<dbReference type="GO" id="GO:0050660">
    <property type="term" value="F:flavin adenine dinucleotide binding"/>
    <property type="evidence" value="ECO:0007669"/>
    <property type="project" value="InterPro"/>
</dbReference>
<dbReference type="InterPro" id="IPR012165">
    <property type="entry name" value="Cyt_c3_hydrogenase_gsu"/>
</dbReference>
<feature type="binding site" evidence="2">
    <location>
        <position position="222"/>
    </location>
    <ligand>
        <name>[2Fe-2S] cluster</name>
        <dbReference type="ChEBI" id="CHEBI:190135"/>
    </ligand>
</feature>
<keyword evidence="5" id="KW-1185">Reference proteome</keyword>
<feature type="binding site" evidence="2">
    <location>
        <position position="210"/>
    </location>
    <ligand>
        <name>[2Fe-2S] cluster</name>
        <dbReference type="ChEBI" id="CHEBI:190135"/>
    </ligand>
</feature>
<reference evidence="4" key="1">
    <citation type="submission" date="2016-05" db="EMBL/GenBank/DDBJ databases">
        <title>Microbial consortia oxidize butane by reversing methanogenesis.</title>
        <authorList>
            <person name="Laso-Perez R."/>
            <person name="Richter M."/>
            <person name="Wegener G."/>
            <person name="Musat F."/>
        </authorList>
    </citation>
    <scope>NUCLEOTIDE SEQUENCE [LARGE SCALE GENOMIC DNA]</scope>
    <source>
        <strain evidence="4">BOX1</strain>
    </source>
</reference>
<evidence type="ECO:0000313" key="5">
    <source>
        <dbReference type="Proteomes" id="UP000185779"/>
    </source>
</evidence>
<dbReference type="InterPro" id="IPR019480">
    <property type="entry name" value="Dihydroorotate_DH_Fe-S-bd"/>
</dbReference>
<keyword evidence="2" id="KW-0001">2Fe-2S</keyword>